<dbReference type="Proteomes" id="UP000000753">
    <property type="component" value="Chromosome"/>
</dbReference>
<evidence type="ECO:0000313" key="1">
    <source>
        <dbReference type="EMBL" id="ACJ27412.1"/>
    </source>
</evidence>
<gene>
    <name evidence="1" type="ordered locus">swp_0589</name>
</gene>
<proteinExistence type="predicted"/>
<dbReference type="eggNOG" id="ENOG5030U95">
    <property type="taxonomic scope" value="Bacteria"/>
</dbReference>
<reference evidence="1 2" key="1">
    <citation type="journal article" date="2008" name="PLoS ONE">
        <title>Environmental adaptation: genomic analysis of the piezotolerant and psychrotolerant deep-sea iron reducing bacterium Shewanella piezotolerans WP3.</title>
        <authorList>
            <person name="Wang F."/>
            <person name="Wang J."/>
            <person name="Jian H."/>
            <person name="Zhang B."/>
            <person name="Li S."/>
            <person name="Wang F."/>
            <person name="Zeng X."/>
            <person name="Gao L."/>
            <person name="Bartlett D.H."/>
            <person name="Yu J."/>
            <person name="Hu S."/>
            <person name="Xiao X."/>
        </authorList>
    </citation>
    <scope>NUCLEOTIDE SEQUENCE [LARGE SCALE GENOMIC DNA]</scope>
    <source>
        <strain evidence="2">WP3 / JCM 13877</strain>
    </source>
</reference>
<keyword evidence="2" id="KW-1185">Reference proteome</keyword>
<dbReference type="EMBL" id="CP000472">
    <property type="protein sequence ID" value="ACJ27412.1"/>
    <property type="molecule type" value="Genomic_DNA"/>
</dbReference>
<name>B8CID6_SHEPW</name>
<evidence type="ECO:0000313" key="2">
    <source>
        <dbReference type="Proteomes" id="UP000000753"/>
    </source>
</evidence>
<dbReference type="AlphaFoldDB" id="B8CID6"/>
<protein>
    <submittedName>
        <fullName evidence="1">Uncharacterized protein</fullName>
    </submittedName>
</protein>
<dbReference type="KEGG" id="swp:swp_0589"/>
<organism evidence="1 2">
    <name type="scientific">Shewanella piezotolerans (strain WP3 / JCM 13877)</name>
    <dbReference type="NCBI Taxonomy" id="225849"/>
    <lineage>
        <taxon>Bacteria</taxon>
        <taxon>Pseudomonadati</taxon>
        <taxon>Pseudomonadota</taxon>
        <taxon>Gammaproteobacteria</taxon>
        <taxon>Alteromonadales</taxon>
        <taxon>Shewanellaceae</taxon>
        <taxon>Shewanella</taxon>
    </lineage>
</organism>
<dbReference type="HOGENOM" id="CLU_1460339_0_0_6"/>
<sequence length="185" mass="21961">MRGIAFLLMVFIIYSVLKQEQETKYSQYFFDNQKKFEQLSKLTCSLLDSDLSRLEYQVGEYYNREPFFSIPSTYPDNEYEFKWQRLNEYAPGVEKKLQQIDQLLVDLDLEDLTATEIAGECRIFNYLWGWGMNGEGQFMHYVFNPQTVYPYNPSIHKESHRDHSIQIDFSIALSAGWYLTYSNTP</sequence>
<accession>B8CID6</accession>